<dbReference type="PANTHER" id="PTHR33112:SF16">
    <property type="entry name" value="HETEROKARYON INCOMPATIBILITY DOMAIN-CONTAINING PROTEIN"/>
    <property type="match status" value="1"/>
</dbReference>
<organism evidence="2 3">
    <name type="scientific">Staphylotrichum tortipilum</name>
    <dbReference type="NCBI Taxonomy" id="2831512"/>
    <lineage>
        <taxon>Eukaryota</taxon>
        <taxon>Fungi</taxon>
        <taxon>Dikarya</taxon>
        <taxon>Ascomycota</taxon>
        <taxon>Pezizomycotina</taxon>
        <taxon>Sordariomycetes</taxon>
        <taxon>Sordariomycetidae</taxon>
        <taxon>Sordariales</taxon>
        <taxon>Chaetomiaceae</taxon>
        <taxon>Staphylotrichum</taxon>
    </lineage>
</organism>
<name>A0AAN6MCZ8_9PEZI</name>
<keyword evidence="3" id="KW-1185">Reference proteome</keyword>
<protein>
    <submittedName>
        <fullName evidence="2">Heterokaryon incompatibility protein-domain-containing protein</fullName>
    </submittedName>
</protein>
<feature type="domain" description="Heterokaryon incompatibility" evidence="1">
    <location>
        <begin position="231"/>
        <end position="386"/>
    </location>
</feature>
<reference evidence="2" key="1">
    <citation type="journal article" date="2023" name="Mol. Phylogenet. Evol.">
        <title>Genome-scale phylogeny and comparative genomics of the fungal order Sordariales.</title>
        <authorList>
            <person name="Hensen N."/>
            <person name="Bonometti L."/>
            <person name="Westerberg I."/>
            <person name="Brannstrom I.O."/>
            <person name="Guillou S."/>
            <person name="Cros-Aarteil S."/>
            <person name="Calhoun S."/>
            <person name="Haridas S."/>
            <person name="Kuo A."/>
            <person name="Mondo S."/>
            <person name="Pangilinan J."/>
            <person name="Riley R."/>
            <person name="LaButti K."/>
            <person name="Andreopoulos B."/>
            <person name="Lipzen A."/>
            <person name="Chen C."/>
            <person name="Yan M."/>
            <person name="Daum C."/>
            <person name="Ng V."/>
            <person name="Clum A."/>
            <person name="Steindorff A."/>
            <person name="Ohm R.A."/>
            <person name="Martin F."/>
            <person name="Silar P."/>
            <person name="Natvig D.O."/>
            <person name="Lalanne C."/>
            <person name="Gautier V."/>
            <person name="Ament-Velasquez S.L."/>
            <person name="Kruys A."/>
            <person name="Hutchinson M.I."/>
            <person name="Powell A.J."/>
            <person name="Barry K."/>
            <person name="Miller A.N."/>
            <person name="Grigoriev I.V."/>
            <person name="Debuchy R."/>
            <person name="Gladieux P."/>
            <person name="Hiltunen Thoren M."/>
            <person name="Johannesson H."/>
        </authorList>
    </citation>
    <scope>NUCLEOTIDE SEQUENCE</scope>
    <source>
        <strain evidence="2">CBS 103.79</strain>
    </source>
</reference>
<dbReference type="AlphaFoldDB" id="A0AAN6MCZ8"/>
<evidence type="ECO:0000313" key="2">
    <source>
        <dbReference type="EMBL" id="KAK3898525.1"/>
    </source>
</evidence>
<dbReference type="InterPro" id="IPR010730">
    <property type="entry name" value="HET"/>
</dbReference>
<accession>A0AAN6MCZ8</accession>
<gene>
    <name evidence="2" type="ORF">C8A05DRAFT_18915</name>
</gene>
<reference evidence="2" key="2">
    <citation type="submission" date="2023-05" db="EMBL/GenBank/DDBJ databases">
        <authorList>
            <consortium name="Lawrence Berkeley National Laboratory"/>
            <person name="Steindorff A."/>
            <person name="Hensen N."/>
            <person name="Bonometti L."/>
            <person name="Westerberg I."/>
            <person name="Brannstrom I.O."/>
            <person name="Guillou S."/>
            <person name="Cros-Aarteil S."/>
            <person name="Calhoun S."/>
            <person name="Haridas S."/>
            <person name="Kuo A."/>
            <person name="Mondo S."/>
            <person name="Pangilinan J."/>
            <person name="Riley R."/>
            <person name="Labutti K."/>
            <person name="Andreopoulos B."/>
            <person name="Lipzen A."/>
            <person name="Chen C."/>
            <person name="Yanf M."/>
            <person name="Daum C."/>
            <person name="Ng V."/>
            <person name="Clum A."/>
            <person name="Ohm R."/>
            <person name="Martin F."/>
            <person name="Silar P."/>
            <person name="Natvig D."/>
            <person name="Lalanne C."/>
            <person name="Gautier V."/>
            <person name="Ament-Velasquez S.L."/>
            <person name="Kruys A."/>
            <person name="Hutchinson M.I."/>
            <person name="Powell A.J."/>
            <person name="Barry K."/>
            <person name="Miller A.N."/>
            <person name="Grigoriev I.V."/>
            <person name="Debuchy R."/>
            <person name="Gladieux P."/>
            <person name="Thoren M.H."/>
            <person name="Johannesson H."/>
        </authorList>
    </citation>
    <scope>NUCLEOTIDE SEQUENCE</scope>
    <source>
        <strain evidence="2">CBS 103.79</strain>
    </source>
</reference>
<dbReference type="EMBL" id="MU855922">
    <property type="protein sequence ID" value="KAK3898525.1"/>
    <property type="molecule type" value="Genomic_DNA"/>
</dbReference>
<evidence type="ECO:0000313" key="3">
    <source>
        <dbReference type="Proteomes" id="UP001303889"/>
    </source>
</evidence>
<dbReference type="Proteomes" id="UP001303889">
    <property type="component" value="Unassembled WGS sequence"/>
</dbReference>
<dbReference type="Pfam" id="PF06985">
    <property type="entry name" value="HET"/>
    <property type="match status" value="1"/>
</dbReference>
<sequence length="751" mass="84076">MLADSLSQSQIWGVMGGLREMLRVSAPDSRLRLSTSSGYGRRRCKECEGICELLRWGEVQWRRHGDCYSGSSEPRVLHNSYRELDRSASLSACDTCRLLRRAFLLEQITGQGAELLDLAGSQGPIHAVLDISSREVARLRLSIQTPETIHPFPATIRVSGQPQQTSPDRTRGLPSLRSDLTELRRVIDGCNDSHRCRSNYRWSGRNPTWLLKILPDDCVQLIEGPRAPVDYVVLSYSWGDKESMSPPEWARIKAAGTKTIQGVPVPERLHPFKVWELPETMQDAVAIAASLGFFYIWIDSVCIPKGTNWDTEASLMHEVYGNAIFTLVASSSGKATDHLLHDRLAWAHRSRPCKLRDCWWLYHEQLPLDRVRFESPVAQRGWTLQEERLSPRILYWTGQRWYWSCAERQVAEPVHPECHAEPPAAATNEAPPSSPQRFLKLCHTGNIQQLHEEWLDIVEAYTCRDLVEPRDRFLAIAGLAVRFYTAISGSGETAATGDYLAGLWKDDLARHLGWSVASAVNPRQHLQRVAPSWSWASLPLRVHTKTKQPFTPSAHFEFIAVRPAGAARVVPLATDPGGEASSGTGAGPIERGRAVEEQGRTVKVIKVRGRFRRLVPDNSREVSWDAIQWRGGGKPRFDFTSFPGQSLYSRNKTDGRILSKNAHHGEVVGQLDYLVDTDAVESGGHPNVCCVQEGTEREIVCLELGELTMLLLVPDRNPGQPETYRRVGVAIGYGDIMGFFNGCETRTVCLA</sequence>
<proteinExistence type="predicted"/>
<evidence type="ECO:0000259" key="1">
    <source>
        <dbReference type="Pfam" id="PF06985"/>
    </source>
</evidence>
<comment type="caution">
    <text evidence="2">The sequence shown here is derived from an EMBL/GenBank/DDBJ whole genome shotgun (WGS) entry which is preliminary data.</text>
</comment>
<dbReference type="PANTHER" id="PTHR33112">
    <property type="entry name" value="DOMAIN PROTEIN, PUTATIVE-RELATED"/>
    <property type="match status" value="1"/>
</dbReference>